<dbReference type="AlphaFoldDB" id="A0A655FYX0"/>
<dbReference type="Proteomes" id="UP000039217">
    <property type="component" value="Unassembled WGS sequence"/>
</dbReference>
<organism evidence="2 3">
    <name type="scientific">Mycobacterium tuberculosis</name>
    <dbReference type="NCBI Taxonomy" id="1773"/>
    <lineage>
        <taxon>Bacteria</taxon>
        <taxon>Bacillati</taxon>
        <taxon>Actinomycetota</taxon>
        <taxon>Actinomycetes</taxon>
        <taxon>Mycobacteriales</taxon>
        <taxon>Mycobacteriaceae</taxon>
        <taxon>Mycobacterium</taxon>
        <taxon>Mycobacterium tuberculosis complex</taxon>
    </lineage>
</organism>
<proteinExistence type="predicted"/>
<reference evidence="2 3" key="1">
    <citation type="submission" date="2015-03" db="EMBL/GenBank/DDBJ databases">
        <authorList>
            <consortium name="Pathogen Informatics"/>
        </authorList>
    </citation>
    <scope>NUCLEOTIDE SEQUENCE [LARGE SCALE GENOMIC DNA]</scope>
    <source>
        <strain evidence="2 3">D00501624</strain>
    </source>
</reference>
<feature type="region of interest" description="Disordered" evidence="1">
    <location>
        <begin position="19"/>
        <end position="41"/>
    </location>
</feature>
<evidence type="ECO:0000313" key="3">
    <source>
        <dbReference type="Proteomes" id="UP000039217"/>
    </source>
</evidence>
<gene>
    <name evidence="2" type="ORF">ERS007661_04647</name>
</gene>
<evidence type="ECO:0000313" key="2">
    <source>
        <dbReference type="EMBL" id="CNX48753.1"/>
    </source>
</evidence>
<protein>
    <submittedName>
        <fullName evidence="2">Uncharacterized protein</fullName>
    </submittedName>
</protein>
<sequence length="41" mass="4069">MAAAAVAATRYQPTTLSASGRTAMATDPNTLSSTAAAMKPL</sequence>
<accession>A0A655FYX0</accession>
<name>A0A655FYX0_MYCTX</name>
<dbReference type="EMBL" id="CQQC01003162">
    <property type="protein sequence ID" value="CNX48753.1"/>
    <property type="molecule type" value="Genomic_DNA"/>
</dbReference>
<evidence type="ECO:0000256" key="1">
    <source>
        <dbReference type="SAM" id="MobiDB-lite"/>
    </source>
</evidence>